<keyword evidence="3" id="KW-0812">Transmembrane</keyword>
<feature type="region of interest" description="Disordered" evidence="2">
    <location>
        <begin position="416"/>
        <end position="436"/>
    </location>
</feature>
<evidence type="ECO:0000313" key="6">
    <source>
        <dbReference type="Proteomes" id="UP001500392"/>
    </source>
</evidence>
<evidence type="ECO:0000256" key="2">
    <source>
        <dbReference type="SAM" id="MobiDB-lite"/>
    </source>
</evidence>
<evidence type="ECO:0000259" key="4">
    <source>
        <dbReference type="Pfam" id="PF09699"/>
    </source>
</evidence>
<dbReference type="InterPro" id="IPR008984">
    <property type="entry name" value="SMAD_FHA_dom_sf"/>
</dbReference>
<evidence type="ECO:0000313" key="5">
    <source>
        <dbReference type="EMBL" id="GAA4102738.1"/>
    </source>
</evidence>
<protein>
    <submittedName>
        <fullName evidence="5">Cytochrome c3 family protein</fullName>
    </submittedName>
</protein>
<organism evidence="5 6">
    <name type="scientific">Zhongshania borealis</name>
    <dbReference type="NCBI Taxonomy" id="889488"/>
    <lineage>
        <taxon>Bacteria</taxon>
        <taxon>Pseudomonadati</taxon>
        <taxon>Pseudomonadota</taxon>
        <taxon>Gammaproteobacteria</taxon>
        <taxon>Cellvibrionales</taxon>
        <taxon>Spongiibacteraceae</taxon>
        <taxon>Zhongshania</taxon>
    </lineage>
</organism>
<dbReference type="PANTHER" id="PTHR35038:SF8">
    <property type="entry name" value="C-TYPE POLYHEME CYTOCHROME OMCC"/>
    <property type="match status" value="1"/>
</dbReference>
<dbReference type="SUPFAM" id="SSF48695">
    <property type="entry name" value="Multiheme cytochromes"/>
    <property type="match status" value="1"/>
</dbReference>
<dbReference type="PANTHER" id="PTHR35038">
    <property type="entry name" value="DISSIMILATORY SULFITE REDUCTASE SIRA"/>
    <property type="match status" value="1"/>
</dbReference>
<evidence type="ECO:0000256" key="1">
    <source>
        <dbReference type="ARBA" id="ARBA00022729"/>
    </source>
</evidence>
<dbReference type="SUPFAM" id="SSF49879">
    <property type="entry name" value="SMAD/FHA domain"/>
    <property type="match status" value="1"/>
</dbReference>
<proteinExistence type="predicted"/>
<keyword evidence="6" id="KW-1185">Reference proteome</keyword>
<dbReference type="RefSeq" id="WP_344937733.1">
    <property type="nucleotide sequence ID" value="NZ_BAABDM010000007.1"/>
</dbReference>
<dbReference type="Gene3D" id="3.90.10.10">
    <property type="entry name" value="Cytochrome C3"/>
    <property type="match status" value="3"/>
</dbReference>
<feature type="compositionally biased region" description="Basic and acidic residues" evidence="2">
    <location>
        <begin position="425"/>
        <end position="435"/>
    </location>
</feature>
<dbReference type="InterPro" id="IPR051829">
    <property type="entry name" value="Multiheme_Cytochr_ET"/>
</dbReference>
<keyword evidence="1" id="KW-0732">Signal</keyword>
<comment type="caution">
    <text evidence="5">The sequence shown here is derived from an EMBL/GenBank/DDBJ whole genome shotgun (WGS) entry which is preliminary data.</text>
</comment>
<dbReference type="CDD" id="cd08168">
    <property type="entry name" value="Cytochrom_C3"/>
    <property type="match status" value="2"/>
</dbReference>
<dbReference type="Pfam" id="PF09699">
    <property type="entry name" value="Paired_CXXCH_1"/>
    <property type="match status" value="2"/>
</dbReference>
<accession>A0ABP7X273</accession>
<reference evidence="6" key="1">
    <citation type="journal article" date="2019" name="Int. J. Syst. Evol. Microbiol.">
        <title>The Global Catalogue of Microorganisms (GCM) 10K type strain sequencing project: providing services to taxonomists for standard genome sequencing and annotation.</title>
        <authorList>
            <consortium name="The Broad Institute Genomics Platform"/>
            <consortium name="The Broad Institute Genome Sequencing Center for Infectious Disease"/>
            <person name="Wu L."/>
            <person name="Ma J."/>
        </authorList>
    </citation>
    <scope>NUCLEOTIDE SEQUENCE [LARGE SCALE GENOMIC DNA]</scope>
    <source>
        <strain evidence="6">JCM 17304</strain>
    </source>
</reference>
<dbReference type="InterPro" id="IPR010177">
    <property type="entry name" value="Paired_CXXCH_1"/>
</dbReference>
<feature type="domain" description="Doubled CXXCH motif" evidence="4">
    <location>
        <begin position="228"/>
        <end position="262"/>
    </location>
</feature>
<dbReference type="InterPro" id="IPR036280">
    <property type="entry name" value="Multihaem_cyt_sf"/>
</dbReference>
<feature type="transmembrane region" description="Helical" evidence="3">
    <location>
        <begin position="137"/>
        <end position="159"/>
    </location>
</feature>
<dbReference type="Proteomes" id="UP001500392">
    <property type="component" value="Unassembled WGS sequence"/>
</dbReference>
<dbReference type="EMBL" id="BAABDM010000007">
    <property type="protein sequence ID" value="GAA4102738.1"/>
    <property type="molecule type" value="Genomic_DNA"/>
</dbReference>
<keyword evidence="3" id="KW-1133">Transmembrane helix</keyword>
<keyword evidence="3" id="KW-0472">Membrane</keyword>
<dbReference type="Gene3D" id="2.60.200.20">
    <property type="match status" value="1"/>
</dbReference>
<sequence>MLILIRKTRLINGKVIDHSDSELASDHLRVGSGNHCDVQLFGEQIAREHCDIIVVDRGQVKVNCRANTDITIAGKTFKTTTAELGEQIEIGSHKIALTQAPPGFDAAIEVYIDASSQPSVHSRYQNEMRLKLPSSRLWSYLLSVALLAVALIFPLLNYLQPDTAKQLQKLGAPSDKIWSSGPLSSPHHLAGMVENCNSCHSKGFQKVEAQSCLNCHSDTHRHFPANHPFNSDDSQNCQACHKEHNEPEMLIVGNNTLCITCHIAPIDKVDIDGKTNGAISASTHFSEDLHPAFLATLLQLEAGKWAAIKTQSSLALKEASNLKFDHEVHLNPDKVAKTMADTEVKPALICGDCHTPSTDGEHFLPITMETSCASCHSLDFDDVNPQRNLPHAKPEVVSTFLQEFYVSEAARQRYTKPQDAARLVPGRDTKPRCHNQDPLQCGSARANEELDRLFIKGGCVDCHEVFQDVNSSGDQQWQIKEVRLNADWFPAVRFPHTAHQIMSADNNDEESCVSCHQAPSSKLSSDVLMPDIGVCLDCHDETAKMTIELQCIDCHAFHNTELPRMPASKPEVDQ</sequence>
<feature type="domain" description="Doubled CXXCH motif" evidence="4">
    <location>
        <begin position="509"/>
        <end position="543"/>
    </location>
</feature>
<name>A0ABP7X273_9GAMM</name>
<gene>
    <name evidence="5" type="ORF">GCM10022414_30760</name>
</gene>
<evidence type="ECO:0000256" key="3">
    <source>
        <dbReference type="SAM" id="Phobius"/>
    </source>
</evidence>